<feature type="compositionally biased region" description="Low complexity" evidence="1">
    <location>
        <begin position="76"/>
        <end position="85"/>
    </location>
</feature>
<dbReference type="Proteomes" id="UP000835052">
    <property type="component" value="Unassembled WGS sequence"/>
</dbReference>
<keyword evidence="2" id="KW-1133">Transmembrane helix</keyword>
<comment type="caution">
    <text evidence="3">The sequence shown here is derived from an EMBL/GenBank/DDBJ whole genome shotgun (WGS) entry which is preliminary data.</text>
</comment>
<keyword evidence="4" id="KW-1185">Reference proteome</keyword>
<keyword evidence="2" id="KW-0812">Transmembrane</keyword>
<name>A0A8S1HQ40_9PELO</name>
<sequence>MSRTPRNEDIALMDINPLDNRIPTTDQAVQSPPGANSTNSFFCRGGLIQKVSFAFLLIFLAFLVYVIYSARQPTSLPFSSSTSLPATDQSTHSHSEDDEWIEDEPYRHICIDHHWHEIEYGCRKYHNSTPRCDLSAEEDTQLLGALRACCEAGQACWSLAMHKYCCQVKPCDHHKCRNPMPANGTSLVAEAILKIHLQKQEDGGEGIFSRKIFTQKQKKLIVKLHEVLNTKDFTLVREIMDDSTLIIYNNEVVRSPTKLTSFLDLSTVKEHRIHFFIDGVEQSSQQEHAPVDFTGFMCTYIPICSEFQATFKWSPKRNDYLVSKFKNNKSNVKPIIDDYPYWGGDE</sequence>
<evidence type="ECO:0000256" key="2">
    <source>
        <dbReference type="SAM" id="Phobius"/>
    </source>
</evidence>
<feature type="transmembrane region" description="Helical" evidence="2">
    <location>
        <begin position="51"/>
        <end position="68"/>
    </location>
</feature>
<feature type="region of interest" description="Disordered" evidence="1">
    <location>
        <begin position="76"/>
        <end position="98"/>
    </location>
</feature>
<proteinExistence type="predicted"/>
<dbReference type="AlphaFoldDB" id="A0A8S1HQ40"/>
<accession>A0A8S1HQ40</accession>
<evidence type="ECO:0000256" key="1">
    <source>
        <dbReference type="SAM" id="MobiDB-lite"/>
    </source>
</evidence>
<dbReference type="EMBL" id="CAJGYM010000075">
    <property type="protein sequence ID" value="CAD6196583.1"/>
    <property type="molecule type" value="Genomic_DNA"/>
</dbReference>
<reference evidence="3" key="1">
    <citation type="submission" date="2020-10" db="EMBL/GenBank/DDBJ databases">
        <authorList>
            <person name="Kikuchi T."/>
        </authorList>
    </citation>
    <scope>NUCLEOTIDE SEQUENCE</scope>
    <source>
        <strain evidence="3">NKZ352</strain>
    </source>
</reference>
<protein>
    <submittedName>
        <fullName evidence="3">Uncharacterized protein</fullName>
    </submittedName>
</protein>
<keyword evidence="2" id="KW-0472">Membrane</keyword>
<gene>
    <name evidence="3" type="ORF">CAUJ_LOCUS12497</name>
</gene>
<organism evidence="3 4">
    <name type="scientific">Caenorhabditis auriculariae</name>
    <dbReference type="NCBI Taxonomy" id="2777116"/>
    <lineage>
        <taxon>Eukaryota</taxon>
        <taxon>Metazoa</taxon>
        <taxon>Ecdysozoa</taxon>
        <taxon>Nematoda</taxon>
        <taxon>Chromadorea</taxon>
        <taxon>Rhabditida</taxon>
        <taxon>Rhabditina</taxon>
        <taxon>Rhabditomorpha</taxon>
        <taxon>Rhabditoidea</taxon>
        <taxon>Rhabditidae</taxon>
        <taxon>Peloderinae</taxon>
        <taxon>Caenorhabditis</taxon>
    </lineage>
</organism>
<evidence type="ECO:0000313" key="3">
    <source>
        <dbReference type="EMBL" id="CAD6196583.1"/>
    </source>
</evidence>
<evidence type="ECO:0000313" key="4">
    <source>
        <dbReference type="Proteomes" id="UP000835052"/>
    </source>
</evidence>